<keyword evidence="1" id="KW-1133">Transmembrane helix</keyword>
<keyword evidence="1" id="KW-0472">Membrane</keyword>
<organism evidence="2 3">
    <name type="scientific">Azospirillum griseum</name>
    <dbReference type="NCBI Taxonomy" id="2496639"/>
    <lineage>
        <taxon>Bacteria</taxon>
        <taxon>Pseudomonadati</taxon>
        <taxon>Pseudomonadota</taxon>
        <taxon>Alphaproteobacteria</taxon>
        <taxon>Rhodospirillales</taxon>
        <taxon>Azospirillaceae</taxon>
        <taxon>Azospirillum</taxon>
    </lineage>
</organism>
<evidence type="ECO:0000313" key="3">
    <source>
        <dbReference type="Proteomes" id="UP000277007"/>
    </source>
</evidence>
<keyword evidence="3" id="KW-1185">Reference proteome</keyword>
<evidence type="ECO:0000313" key="2">
    <source>
        <dbReference type="EMBL" id="RTR20533.1"/>
    </source>
</evidence>
<dbReference type="Proteomes" id="UP000277007">
    <property type="component" value="Unassembled WGS sequence"/>
</dbReference>
<comment type="caution">
    <text evidence="2">The sequence shown here is derived from an EMBL/GenBank/DDBJ whole genome shotgun (WGS) entry which is preliminary data.</text>
</comment>
<reference evidence="2 3" key="1">
    <citation type="submission" date="2018-12" db="EMBL/GenBank/DDBJ databases">
        <authorList>
            <person name="Yang Y."/>
        </authorList>
    </citation>
    <scope>NUCLEOTIDE SEQUENCE [LARGE SCALE GENOMIC DNA]</scope>
    <source>
        <strain evidence="2 3">L-25-5w-1</strain>
    </source>
</reference>
<proteinExistence type="predicted"/>
<protein>
    <submittedName>
        <fullName evidence="2">Uncharacterized protein</fullName>
    </submittedName>
</protein>
<dbReference type="EMBL" id="RXMA01000008">
    <property type="protein sequence ID" value="RTR20533.1"/>
    <property type="molecule type" value="Genomic_DNA"/>
</dbReference>
<feature type="transmembrane region" description="Helical" evidence="1">
    <location>
        <begin position="51"/>
        <end position="69"/>
    </location>
</feature>
<feature type="transmembrane region" description="Helical" evidence="1">
    <location>
        <begin position="12"/>
        <end position="31"/>
    </location>
</feature>
<keyword evidence="1" id="KW-0812">Transmembrane</keyword>
<sequence>MTAEPPEIGPWLAWLILMVTYVLPLLHVVTARSGGAWQAPPGSGCPFGPRLGWLVMVLLLGPIGWLLFVRRQRHSPPRC</sequence>
<gene>
    <name evidence="2" type="ORF">EJ903_10415</name>
</gene>
<name>A0A3S0I146_9PROT</name>
<dbReference type="AlphaFoldDB" id="A0A3S0I146"/>
<accession>A0A3S0I146</accession>
<evidence type="ECO:0000256" key="1">
    <source>
        <dbReference type="SAM" id="Phobius"/>
    </source>
</evidence>